<reference evidence="6" key="2">
    <citation type="submission" date="2020-09" db="EMBL/GenBank/DDBJ databases">
        <authorList>
            <person name="Sun Q."/>
            <person name="Kim S."/>
        </authorList>
    </citation>
    <scope>NUCLEOTIDE SEQUENCE</scope>
    <source>
        <strain evidence="6">KCTC 23310</strain>
    </source>
</reference>
<proteinExistence type="predicted"/>
<dbReference type="RefSeq" id="WP_189410608.1">
    <property type="nucleotide sequence ID" value="NZ_BMYJ01000003.1"/>
</dbReference>
<dbReference type="Pfam" id="PF08548">
    <property type="entry name" value="Peptidase_M10_C"/>
    <property type="match status" value="1"/>
</dbReference>
<dbReference type="InterPro" id="IPR013858">
    <property type="entry name" value="Peptidase_M10B_C"/>
</dbReference>
<evidence type="ECO:0000256" key="2">
    <source>
        <dbReference type="ARBA" id="ARBA00004613"/>
    </source>
</evidence>
<dbReference type="InterPro" id="IPR018511">
    <property type="entry name" value="Hemolysin-typ_Ca-bd_CS"/>
</dbReference>
<dbReference type="InterPro" id="IPR011049">
    <property type="entry name" value="Serralysin-like_metalloprot_C"/>
</dbReference>
<dbReference type="PANTHER" id="PTHR38340:SF1">
    <property type="entry name" value="S-LAYER PROTEIN"/>
    <property type="match status" value="1"/>
</dbReference>
<sequence length="303" mass="30734">MAKFVFGTGVGSGGNPTGASISFAVIPLVLLPKVEATADSLRYFGSSQASFRYSGEGLKFSGAPGGPLDVTGGTITGLVGKIAGETKVTVTGWAIDAQAFYDFSTAPTEQALANLFFNGNDTMIGTALGDSLEGFGGNDVIQGFAGQDELQGGNGRDRLVLGRGNDAGIGNAGNDTILGGIGNDTLYASAGQDLLTGGAGADDFRFEETPATTAGNRITDFQAGLDDIVLKSSEFGGLAAGVVDKNHLRIGNAALDANDFLIYNKATGALFYDADGNGVGEKVQFAAVTAGTNLTNADFLIIA</sequence>
<dbReference type="PANTHER" id="PTHR38340">
    <property type="entry name" value="S-LAYER PROTEIN"/>
    <property type="match status" value="1"/>
</dbReference>
<dbReference type="SUPFAM" id="SSF51120">
    <property type="entry name" value="beta-Roll"/>
    <property type="match status" value="2"/>
</dbReference>
<keyword evidence="7" id="KW-1185">Reference proteome</keyword>
<keyword evidence="3" id="KW-0964">Secreted</keyword>
<name>A0A918TLI4_9RHOB</name>
<protein>
    <recommendedName>
        <fullName evidence="5">Peptidase M10 serralysin C-terminal domain-containing protein</fullName>
    </recommendedName>
</protein>
<organism evidence="6 7">
    <name type="scientific">Neogemmobacter tilapiae</name>
    <dbReference type="NCBI Taxonomy" id="875041"/>
    <lineage>
        <taxon>Bacteria</taxon>
        <taxon>Pseudomonadati</taxon>
        <taxon>Pseudomonadota</taxon>
        <taxon>Alphaproteobacteria</taxon>
        <taxon>Rhodobacterales</taxon>
        <taxon>Paracoccaceae</taxon>
        <taxon>Neogemmobacter</taxon>
    </lineage>
</organism>
<dbReference type="PROSITE" id="PS00330">
    <property type="entry name" value="HEMOLYSIN_CALCIUM"/>
    <property type="match status" value="1"/>
</dbReference>
<dbReference type="GO" id="GO:0005615">
    <property type="term" value="C:extracellular space"/>
    <property type="evidence" value="ECO:0007669"/>
    <property type="project" value="InterPro"/>
</dbReference>
<dbReference type="InterPro" id="IPR001343">
    <property type="entry name" value="Hemolysn_Ca-bd"/>
</dbReference>
<comment type="caution">
    <text evidence="6">The sequence shown here is derived from an EMBL/GenBank/DDBJ whole genome shotgun (WGS) entry which is preliminary data.</text>
</comment>
<evidence type="ECO:0000259" key="5">
    <source>
        <dbReference type="Pfam" id="PF08548"/>
    </source>
</evidence>
<dbReference type="AlphaFoldDB" id="A0A918TLI4"/>
<comment type="cofactor">
    <cofactor evidence="1">
        <name>Ca(2+)</name>
        <dbReference type="ChEBI" id="CHEBI:29108"/>
    </cofactor>
</comment>
<feature type="domain" description="Peptidase M10 serralysin C-terminal" evidence="5">
    <location>
        <begin position="169"/>
        <end position="300"/>
    </location>
</feature>
<dbReference type="InterPro" id="IPR050557">
    <property type="entry name" value="RTX_toxin/Mannuronan_C5-epim"/>
</dbReference>
<evidence type="ECO:0000313" key="7">
    <source>
        <dbReference type="Proteomes" id="UP000638981"/>
    </source>
</evidence>
<gene>
    <name evidence="6" type="ORF">GCM10007315_10770</name>
</gene>
<dbReference type="Pfam" id="PF00353">
    <property type="entry name" value="HemolysinCabind"/>
    <property type="match status" value="2"/>
</dbReference>
<comment type="subcellular location">
    <subcellularLocation>
        <location evidence="2">Secreted</location>
    </subcellularLocation>
</comment>
<dbReference type="Gene3D" id="2.150.10.10">
    <property type="entry name" value="Serralysin-like metalloprotease, C-terminal"/>
    <property type="match status" value="2"/>
</dbReference>
<keyword evidence="4" id="KW-0677">Repeat</keyword>
<evidence type="ECO:0000256" key="3">
    <source>
        <dbReference type="ARBA" id="ARBA00022525"/>
    </source>
</evidence>
<evidence type="ECO:0000256" key="4">
    <source>
        <dbReference type="ARBA" id="ARBA00022737"/>
    </source>
</evidence>
<evidence type="ECO:0000256" key="1">
    <source>
        <dbReference type="ARBA" id="ARBA00001913"/>
    </source>
</evidence>
<dbReference type="PRINTS" id="PR00313">
    <property type="entry name" value="CABNDNGRPT"/>
</dbReference>
<accession>A0A918TLI4</accession>
<dbReference type="GO" id="GO:0005509">
    <property type="term" value="F:calcium ion binding"/>
    <property type="evidence" value="ECO:0007669"/>
    <property type="project" value="InterPro"/>
</dbReference>
<dbReference type="EMBL" id="BMYJ01000003">
    <property type="protein sequence ID" value="GHC50356.1"/>
    <property type="molecule type" value="Genomic_DNA"/>
</dbReference>
<evidence type="ECO:0000313" key="6">
    <source>
        <dbReference type="EMBL" id="GHC50356.1"/>
    </source>
</evidence>
<reference evidence="6" key="1">
    <citation type="journal article" date="2014" name="Int. J. Syst. Evol. Microbiol.">
        <title>Complete genome sequence of Corynebacterium casei LMG S-19264T (=DSM 44701T), isolated from a smear-ripened cheese.</title>
        <authorList>
            <consortium name="US DOE Joint Genome Institute (JGI-PGF)"/>
            <person name="Walter F."/>
            <person name="Albersmeier A."/>
            <person name="Kalinowski J."/>
            <person name="Ruckert C."/>
        </authorList>
    </citation>
    <scope>NUCLEOTIDE SEQUENCE</scope>
    <source>
        <strain evidence="6">KCTC 23310</strain>
    </source>
</reference>
<dbReference type="Proteomes" id="UP000638981">
    <property type="component" value="Unassembled WGS sequence"/>
</dbReference>